<organism evidence="2 3">
    <name type="scientific">Ligilactobacillus ruminis</name>
    <dbReference type="NCBI Taxonomy" id="1623"/>
    <lineage>
        <taxon>Bacteria</taxon>
        <taxon>Bacillati</taxon>
        <taxon>Bacillota</taxon>
        <taxon>Bacilli</taxon>
        <taxon>Lactobacillales</taxon>
        <taxon>Lactobacillaceae</taxon>
        <taxon>Ligilactobacillus</taxon>
    </lineage>
</organism>
<feature type="transmembrane region" description="Helical" evidence="1">
    <location>
        <begin position="45"/>
        <end position="65"/>
    </location>
</feature>
<keyword evidence="1" id="KW-0472">Membrane</keyword>
<protein>
    <submittedName>
        <fullName evidence="2">Uncharacterized protein</fullName>
    </submittedName>
</protein>
<evidence type="ECO:0000256" key="1">
    <source>
        <dbReference type="SAM" id="Phobius"/>
    </source>
</evidence>
<gene>
    <name evidence="2" type="ORF">DXD09_00130</name>
</gene>
<dbReference type="AlphaFoldDB" id="A0A8B2Z108"/>
<name>A0A8B2Z108_9LACO</name>
<dbReference type="EMBL" id="QSQR01000001">
    <property type="protein sequence ID" value="RGK48184.1"/>
    <property type="molecule type" value="Genomic_DNA"/>
</dbReference>
<keyword evidence="1" id="KW-1133">Transmembrane helix</keyword>
<comment type="caution">
    <text evidence="2">The sequence shown here is derived from an EMBL/GenBank/DDBJ whole genome shotgun (WGS) entry which is preliminary data.</text>
</comment>
<reference evidence="2 3" key="1">
    <citation type="submission" date="2018-08" db="EMBL/GenBank/DDBJ databases">
        <title>A genome reference for cultivated species of the human gut microbiota.</title>
        <authorList>
            <person name="Zou Y."/>
            <person name="Xue W."/>
            <person name="Luo G."/>
        </authorList>
    </citation>
    <scope>NUCLEOTIDE SEQUENCE [LARGE SCALE GENOMIC DNA]</scope>
    <source>
        <strain evidence="2 3">TF10-9AT</strain>
    </source>
</reference>
<sequence>MRSWINQFSSTAFKKAGQSQSQIDRLRSAFRLTQIRNGTFFPASFLYFLTISQYLFFKTVIIACFSEPTA</sequence>
<evidence type="ECO:0000313" key="3">
    <source>
        <dbReference type="Proteomes" id="UP000260790"/>
    </source>
</evidence>
<evidence type="ECO:0000313" key="2">
    <source>
        <dbReference type="EMBL" id="RGK48184.1"/>
    </source>
</evidence>
<keyword evidence="1" id="KW-0812">Transmembrane</keyword>
<dbReference type="Proteomes" id="UP000260790">
    <property type="component" value="Unassembled WGS sequence"/>
</dbReference>
<accession>A0A8B2Z108</accession>
<proteinExistence type="predicted"/>